<feature type="region of interest" description="Disordered" evidence="1">
    <location>
        <begin position="369"/>
        <end position="470"/>
    </location>
</feature>
<dbReference type="InterPro" id="IPR029184">
    <property type="entry name" value="Sas4_dom"/>
</dbReference>
<name>A0ABR0SL63_9HYPO</name>
<organism evidence="3 4">
    <name type="scientific">Cladobotryum mycophilum</name>
    <dbReference type="NCBI Taxonomy" id="491253"/>
    <lineage>
        <taxon>Eukaryota</taxon>
        <taxon>Fungi</taxon>
        <taxon>Dikarya</taxon>
        <taxon>Ascomycota</taxon>
        <taxon>Pezizomycotina</taxon>
        <taxon>Sordariomycetes</taxon>
        <taxon>Hypocreomycetidae</taxon>
        <taxon>Hypocreales</taxon>
        <taxon>Hypocreaceae</taxon>
        <taxon>Cladobotryum</taxon>
    </lineage>
</organism>
<sequence length="535" mass="60344">MASVTRSNRRAEGLHPQHHNVNASGPLTRSGPGPSLFHHSNAAAGVAGGRMKRALEIPDRDFDTVKPKKTRIAVEIIAKSHVSIENVNVQLPAVPRQPAVANGEHRPTTAAAVSGQPTTTKPTVPAPPEQDHTLTKHQAKVINGIKHELDRLQPKAVDTKEQGRKLRSQEATRFKSELSAYFPDYDEVIGNDPKEEHLLNPDTPIVIVDSKSLRAAPEVQRAAYRPHHTIDCIDFPVRGYGDALFTEVFDSQRIDFGFLEAQHKTKNIEDPLPNSLFESTHKRAERLERSIRNTEKGRAQHEKDQIIRLLDGLQGHDWLRVMGVSGVTETKKRTFESARMHFIRGCQAILDKFRNWSLEEKRRKLEKEKALAEKAEKDGEGSDNADGHGTDESGSRVIRDSDDEEEEDDAEDPVTSQDDASEASSPAKQLRQEARARSKMAAIGSKKPRSSRKPILPTKPPEPPKEFKSFFTKKYERDGALHRHRRAGRKVLAWGHPIPDMLESDFILPEEYRDEDTLKSRARKKRRDKRESRQL</sequence>
<feature type="domain" description="Something about silencing protein 4" evidence="2">
    <location>
        <begin position="270"/>
        <end position="365"/>
    </location>
</feature>
<feature type="compositionally biased region" description="Polar residues" evidence="1">
    <location>
        <begin position="414"/>
        <end position="427"/>
    </location>
</feature>
<keyword evidence="4" id="KW-1185">Reference proteome</keyword>
<comment type="caution">
    <text evidence="3">The sequence shown here is derived from an EMBL/GenBank/DDBJ whole genome shotgun (WGS) entry which is preliminary data.</text>
</comment>
<dbReference type="EMBL" id="JAVFKD010000012">
    <property type="protein sequence ID" value="KAK5992490.1"/>
    <property type="molecule type" value="Genomic_DNA"/>
</dbReference>
<reference evidence="3 4" key="1">
    <citation type="submission" date="2024-01" db="EMBL/GenBank/DDBJ databases">
        <title>Complete genome of Cladobotryum mycophilum ATHUM6906.</title>
        <authorList>
            <person name="Christinaki A.C."/>
            <person name="Myridakis A.I."/>
            <person name="Kouvelis V.N."/>
        </authorList>
    </citation>
    <scope>NUCLEOTIDE SEQUENCE [LARGE SCALE GENOMIC DNA]</scope>
    <source>
        <strain evidence="3 4">ATHUM6906</strain>
    </source>
</reference>
<feature type="region of interest" description="Disordered" evidence="1">
    <location>
        <begin position="99"/>
        <end position="131"/>
    </location>
</feature>
<dbReference type="PANTHER" id="PTHR38422">
    <property type="entry name" value="SOMETHING ABOUT SILENCING PROTEIN 4"/>
    <property type="match status" value="1"/>
</dbReference>
<evidence type="ECO:0000313" key="3">
    <source>
        <dbReference type="EMBL" id="KAK5992490.1"/>
    </source>
</evidence>
<dbReference type="InterPro" id="IPR038988">
    <property type="entry name" value="Sas4"/>
</dbReference>
<feature type="region of interest" description="Disordered" evidence="1">
    <location>
        <begin position="1"/>
        <end position="44"/>
    </location>
</feature>
<dbReference type="Proteomes" id="UP001338125">
    <property type="component" value="Unassembled WGS sequence"/>
</dbReference>
<feature type="compositionally biased region" description="Acidic residues" evidence="1">
    <location>
        <begin position="401"/>
        <end position="412"/>
    </location>
</feature>
<proteinExistence type="predicted"/>
<gene>
    <name evidence="3" type="ORF">PT974_05897</name>
</gene>
<feature type="compositionally biased region" description="Basic and acidic residues" evidence="1">
    <location>
        <begin position="369"/>
        <end position="400"/>
    </location>
</feature>
<evidence type="ECO:0000259" key="2">
    <source>
        <dbReference type="Pfam" id="PF15460"/>
    </source>
</evidence>
<evidence type="ECO:0000256" key="1">
    <source>
        <dbReference type="SAM" id="MobiDB-lite"/>
    </source>
</evidence>
<dbReference type="PANTHER" id="PTHR38422:SF1">
    <property type="entry name" value="SOMETHING ABOUT SILENCING PROTEIN 4"/>
    <property type="match status" value="1"/>
</dbReference>
<evidence type="ECO:0000313" key="4">
    <source>
        <dbReference type="Proteomes" id="UP001338125"/>
    </source>
</evidence>
<accession>A0ABR0SL63</accession>
<feature type="region of interest" description="Disordered" evidence="1">
    <location>
        <begin position="509"/>
        <end position="535"/>
    </location>
</feature>
<protein>
    <recommendedName>
        <fullName evidence="2">Something about silencing protein 4 domain-containing protein</fullName>
    </recommendedName>
</protein>
<dbReference type="Pfam" id="PF15460">
    <property type="entry name" value="SAS4"/>
    <property type="match status" value="1"/>
</dbReference>